<dbReference type="RefSeq" id="WP_204844729.1">
    <property type="nucleotide sequence ID" value="NZ_JAFBCL010000001.1"/>
</dbReference>
<dbReference type="Proteomes" id="UP000671828">
    <property type="component" value="Chromosome"/>
</dbReference>
<reference evidence="2 5" key="1">
    <citation type="submission" date="2021-01" db="EMBL/GenBank/DDBJ databases">
        <title>Sequencing the genomes of 1000 actinobacteria strains.</title>
        <authorList>
            <person name="Klenk H.-P."/>
        </authorList>
    </citation>
    <scope>NUCLEOTIDE SEQUENCE [LARGE SCALE GENOMIC DNA]</scope>
    <source>
        <strain evidence="2 5">DSM 44581</strain>
    </source>
</reference>
<dbReference type="AlphaFoldDB" id="A0A8T8HVG3"/>
<protein>
    <submittedName>
        <fullName evidence="3">DUF397 domain-containing protein</fullName>
    </submittedName>
</protein>
<dbReference type="Proteomes" id="UP001195724">
    <property type="component" value="Unassembled WGS sequence"/>
</dbReference>
<organism evidence="3 4">
    <name type="scientific">Saccharothrix algeriensis</name>
    <dbReference type="NCBI Taxonomy" id="173560"/>
    <lineage>
        <taxon>Bacteria</taxon>
        <taxon>Bacillati</taxon>
        <taxon>Actinomycetota</taxon>
        <taxon>Actinomycetes</taxon>
        <taxon>Pseudonocardiales</taxon>
        <taxon>Pseudonocardiaceae</taxon>
        <taxon>Saccharothrix</taxon>
    </lineage>
</organism>
<keyword evidence="5" id="KW-1185">Reference proteome</keyword>
<dbReference type="EMBL" id="CP072788">
    <property type="protein sequence ID" value="QTR02555.1"/>
    <property type="molecule type" value="Genomic_DNA"/>
</dbReference>
<evidence type="ECO:0000313" key="4">
    <source>
        <dbReference type="Proteomes" id="UP000671828"/>
    </source>
</evidence>
<dbReference type="Pfam" id="PF04149">
    <property type="entry name" value="DUF397"/>
    <property type="match status" value="1"/>
</dbReference>
<reference evidence="3" key="2">
    <citation type="submission" date="2021-04" db="EMBL/GenBank/DDBJ databases">
        <title>Saccharothrix algeriensis WGS.</title>
        <authorList>
            <person name="Stuskova K."/>
            <person name="Hakalova E."/>
            <person name="Tebbal A.B."/>
            <person name="Eichmeier A."/>
        </authorList>
    </citation>
    <scope>NUCLEOTIDE SEQUENCE</scope>
    <source>
        <strain evidence="3">NRRL B-24137</strain>
    </source>
</reference>
<sequence>MTRWRKSSRSTNTNSCVEVARDLAAVRDSKNPDGARLGFRGPRAVAALVAAVRRGRFDG</sequence>
<gene>
    <name evidence="3" type="ORF">J7S33_26195</name>
    <name evidence="2" type="ORF">JOE68_005055</name>
</gene>
<dbReference type="EMBL" id="JAFBCL010000001">
    <property type="protein sequence ID" value="MBM7814190.1"/>
    <property type="molecule type" value="Genomic_DNA"/>
</dbReference>
<name>A0A8T8HVG3_9PSEU</name>
<evidence type="ECO:0000313" key="3">
    <source>
        <dbReference type="EMBL" id="QTR02555.1"/>
    </source>
</evidence>
<evidence type="ECO:0000313" key="5">
    <source>
        <dbReference type="Proteomes" id="UP001195724"/>
    </source>
</evidence>
<accession>A0A8T8HVG3</accession>
<evidence type="ECO:0000313" key="2">
    <source>
        <dbReference type="EMBL" id="MBM7814190.1"/>
    </source>
</evidence>
<feature type="domain" description="DUF397" evidence="1">
    <location>
        <begin position="3"/>
        <end position="53"/>
    </location>
</feature>
<evidence type="ECO:0000259" key="1">
    <source>
        <dbReference type="Pfam" id="PF04149"/>
    </source>
</evidence>
<dbReference type="InterPro" id="IPR007278">
    <property type="entry name" value="DUF397"/>
</dbReference>
<proteinExistence type="predicted"/>